<dbReference type="Pfam" id="PF05368">
    <property type="entry name" value="NmrA"/>
    <property type="match status" value="1"/>
</dbReference>
<dbReference type="Gene3D" id="3.90.25.10">
    <property type="entry name" value="UDP-galactose 4-epimerase, domain 1"/>
    <property type="match status" value="1"/>
</dbReference>
<keyword evidence="2" id="KW-0521">NADP</keyword>
<dbReference type="EMBL" id="BDGU01000623">
    <property type="protein sequence ID" value="GAW08305.1"/>
    <property type="molecule type" value="Genomic_DNA"/>
</dbReference>
<dbReference type="OrthoDB" id="300709at2759"/>
<evidence type="ECO:0000313" key="5">
    <source>
        <dbReference type="Proteomes" id="UP000188533"/>
    </source>
</evidence>
<keyword evidence="5" id="KW-1185">Reference proteome</keyword>
<dbReference type="CDD" id="cd05251">
    <property type="entry name" value="NmrA_like_SDR_a"/>
    <property type="match status" value="1"/>
</dbReference>
<comment type="similarity">
    <text evidence="1">Belongs to the NmrA-type oxidoreductase family.</text>
</comment>
<dbReference type="PANTHER" id="PTHR42748:SF14">
    <property type="entry name" value="SNOAL-LIKE DOMAIN-CONTAINING PROTEIN"/>
    <property type="match status" value="1"/>
</dbReference>
<dbReference type="Proteomes" id="UP000188533">
    <property type="component" value="Unassembled WGS sequence"/>
</dbReference>
<proteinExistence type="inferred from homology"/>
<sequence length="351" mass="40089">MSDMKEILVIGGTGAQGSMVVKALSQSKRYRVRILTRDSQSSRAQRLAGLPNVKLIEGRQDNQLDLHRAFQGVYGAWVNTDGFSLNEKEELFYGIRTYEIARHERVQHFIWASLPYTLKNGNWDIKYHAAHSDSKGRVRDFILAQGQGDMKSSILTTVPYMEMLIDGVFVPQKQPDGSFVWLNPATTGKIPLIALDDVGHYSLWLFDNISESAGMDLKVVTDYVNFEDITNTFTKVTGKRGLHKSLPLEEYLPFAEPFPNAPVNWYAGPNAARDESLLSWRDNITAFWRHWDDEVDVVANMDLLNRIHPNRIKSLEEWMRKVEYDGSMKPIMKGPEDLRRAKIELKRGGKL</sequence>
<name>A0A1Q3EM82_LENED</name>
<feature type="domain" description="NmrA-like" evidence="3">
    <location>
        <begin position="5"/>
        <end position="251"/>
    </location>
</feature>
<dbReference type="InterPro" id="IPR036291">
    <property type="entry name" value="NAD(P)-bd_dom_sf"/>
</dbReference>
<dbReference type="Gene3D" id="3.40.50.720">
    <property type="entry name" value="NAD(P)-binding Rossmann-like Domain"/>
    <property type="match status" value="1"/>
</dbReference>
<protein>
    <submittedName>
        <fullName evidence="4">Family protein</fullName>
    </submittedName>
</protein>
<reference evidence="4 5" key="1">
    <citation type="submission" date="2016-08" db="EMBL/GenBank/DDBJ databases">
        <authorList>
            <consortium name="Lentinula edodes genome sequencing consortium"/>
            <person name="Sakamoto Y."/>
            <person name="Nakade K."/>
            <person name="Sato S."/>
            <person name="Yoshida Y."/>
            <person name="Miyazaki K."/>
            <person name="Natsume S."/>
            <person name="Konno N."/>
        </authorList>
    </citation>
    <scope>NUCLEOTIDE SEQUENCE [LARGE SCALE GENOMIC DNA]</scope>
    <source>
        <strain evidence="4 5">NBRC 111202</strain>
    </source>
</reference>
<dbReference type="GO" id="GO:0005634">
    <property type="term" value="C:nucleus"/>
    <property type="evidence" value="ECO:0007669"/>
    <property type="project" value="TreeGrafter"/>
</dbReference>
<dbReference type="InterPro" id="IPR051164">
    <property type="entry name" value="NmrA-like_oxidored"/>
</dbReference>
<evidence type="ECO:0000256" key="2">
    <source>
        <dbReference type="ARBA" id="ARBA00022857"/>
    </source>
</evidence>
<dbReference type="SUPFAM" id="SSF51735">
    <property type="entry name" value="NAD(P)-binding Rossmann-fold domains"/>
    <property type="match status" value="1"/>
</dbReference>
<dbReference type="PANTHER" id="PTHR42748">
    <property type="entry name" value="NITROGEN METABOLITE REPRESSION PROTEIN NMRA FAMILY MEMBER"/>
    <property type="match status" value="1"/>
</dbReference>
<evidence type="ECO:0000256" key="1">
    <source>
        <dbReference type="ARBA" id="ARBA00006328"/>
    </source>
</evidence>
<reference evidence="4 5" key="2">
    <citation type="submission" date="2017-02" db="EMBL/GenBank/DDBJ databases">
        <title>A genome survey and senescence transcriptome analysis in Lentinula edodes.</title>
        <authorList>
            <person name="Sakamoto Y."/>
            <person name="Nakade K."/>
            <person name="Sato S."/>
            <person name="Yoshida Y."/>
            <person name="Miyazaki K."/>
            <person name="Natsume S."/>
            <person name="Konno N."/>
        </authorList>
    </citation>
    <scope>NUCLEOTIDE SEQUENCE [LARGE SCALE GENOMIC DNA]</scope>
    <source>
        <strain evidence="4 5">NBRC 111202</strain>
    </source>
</reference>
<dbReference type="AlphaFoldDB" id="A0A1Q3EM82"/>
<evidence type="ECO:0000259" key="3">
    <source>
        <dbReference type="Pfam" id="PF05368"/>
    </source>
</evidence>
<accession>A0A1Q3EM82</accession>
<organism evidence="4 5">
    <name type="scientific">Lentinula edodes</name>
    <name type="common">Shiitake mushroom</name>
    <name type="synonym">Lentinus edodes</name>
    <dbReference type="NCBI Taxonomy" id="5353"/>
    <lineage>
        <taxon>Eukaryota</taxon>
        <taxon>Fungi</taxon>
        <taxon>Dikarya</taxon>
        <taxon>Basidiomycota</taxon>
        <taxon>Agaricomycotina</taxon>
        <taxon>Agaricomycetes</taxon>
        <taxon>Agaricomycetidae</taxon>
        <taxon>Agaricales</taxon>
        <taxon>Marasmiineae</taxon>
        <taxon>Omphalotaceae</taxon>
        <taxon>Lentinula</taxon>
    </lineage>
</organism>
<comment type="caution">
    <text evidence="4">The sequence shown here is derived from an EMBL/GenBank/DDBJ whole genome shotgun (WGS) entry which is preliminary data.</text>
</comment>
<dbReference type="InterPro" id="IPR008030">
    <property type="entry name" value="NmrA-like"/>
</dbReference>
<evidence type="ECO:0000313" key="4">
    <source>
        <dbReference type="EMBL" id="GAW08305.1"/>
    </source>
</evidence>
<dbReference type="STRING" id="5353.A0A1Q3EM82"/>
<gene>
    <name evidence="4" type="ORF">LENED_010360</name>
</gene>